<accession>X1JCX7</accession>
<organism evidence="1">
    <name type="scientific">marine sediment metagenome</name>
    <dbReference type="NCBI Taxonomy" id="412755"/>
    <lineage>
        <taxon>unclassified sequences</taxon>
        <taxon>metagenomes</taxon>
        <taxon>ecological metagenomes</taxon>
    </lineage>
</organism>
<gene>
    <name evidence="1" type="ORF">S03H2_71614</name>
</gene>
<evidence type="ECO:0000313" key="1">
    <source>
        <dbReference type="EMBL" id="GAH92546.1"/>
    </source>
</evidence>
<name>X1JCX7_9ZZZZ</name>
<proteinExistence type="predicted"/>
<protein>
    <submittedName>
        <fullName evidence="1">Uncharacterized protein</fullName>
    </submittedName>
</protein>
<dbReference type="AlphaFoldDB" id="X1JCX7"/>
<reference evidence="1" key="1">
    <citation type="journal article" date="2014" name="Front. Microbiol.">
        <title>High frequency of phylogenetically diverse reductive dehalogenase-homologous genes in deep subseafloor sedimentary metagenomes.</title>
        <authorList>
            <person name="Kawai M."/>
            <person name="Futagami T."/>
            <person name="Toyoda A."/>
            <person name="Takaki Y."/>
            <person name="Nishi S."/>
            <person name="Hori S."/>
            <person name="Arai W."/>
            <person name="Tsubouchi T."/>
            <person name="Morono Y."/>
            <person name="Uchiyama I."/>
            <person name="Ito T."/>
            <person name="Fujiyama A."/>
            <person name="Inagaki F."/>
            <person name="Takami H."/>
        </authorList>
    </citation>
    <scope>NUCLEOTIDE SEQUENCE</scope>
    <source>
        <strain evidence="1">Expedition CK06-06</strain>
    </source>
</reference>
<comment type="caution">
    <text evidence="1">The sequence shown here is derived from an EMBL/GenBank/DDBJ whole genome shotgun (WGS) entry which is preliminary data.</text>
</comment>
<dbReference type="EMBL" id="BARU01048012">
    <property type="protein sequence ID" value="GAH92546.1"/>
    <property type="molecule type" value="Genomic_DNA"/>
</dbReference>
<sequence length="58" mass="6702">NLADTYQYYQQEAELALPKVKIVSRLRGIPHEKKTFQVEKRDIGVYHTLVSASSEVRP</sequence>
<feature type="non-terminal residue" evidence="1">
    <location>
        <position position="1"/>
    </location>
</feature>